<evidence type="ECO:0000313" key="7">
    <source>
        <dbReference type="Proteomes" id="UP000663829"/>
    </source>
</evidence>
<accession>A0A814LEC5</accession>
<feature type="transmembrane region" description="Helical" evidence="2">
    <location>
        <begin position="6"/>
        <end position="24"/>
    </location>
</feature>
<keyword evidence="7" id="KW-1185">Reference proteome</keyword>
<dbReference type="EMBL" id="CAJNOQ010004555">
    <property type="protein sequence ID" value="CAF1064599.1"/>
    <property type="molecule type" value="Genomic_DNA"/>
</dbReference>
<evidence type="ECO:0000313" key="3">
    <source>
        <dbReference type="EMBL" id="CAF0981721.1"/>
    </source>
</evidence>
<feature type="compositionally biased region" description="Polar residues" evidence="1">
    <location>
        <begin position="353"/>
        <end position="372"/>
    </location>
</feature>
<proteinExistence type="predicted"/>
<feature type="region of interest" description="Disordered" evidence="1">
    <location>
        <begin position="123"/>
        <end position="149"/>
    </location>
</feature>
<evidence type="ECO:0000313" key="5">
    <source>
        <dbReference type="EMBL" id="CAF3752330.1"/>
    </source>
</evidence>
<reference evidence="4" key="1">
    <citation type="submission" date="2021-02" db="EMBL/GenBank/DDBJ databases">
        <authorList>
            <person name="Nowell W R."/>
        </authorList>
    </citation>
    <scope>NUCLEOTIDE SEQUENCE</scope>
</reference>
<evidence type="ECO:0000256" key="2">
    <source>
        <dbReference type="SAM" id="Phobius"/>
    </source>
</evidence>
<dbReference type="EMBL" id="CAJOBC010004555">
    <property type="protein sequence ID" value="CAF3832463.1"/>
    <property type="molecule type" value="Genomic_DNA"/>
</dbReference>
<keyword evidence="2" id="KW-0812">Transmembrane</keyword>
<feature type="transmembrane region" description="Helical" evidence="2">
    <location>
        <begin position="36"/>
        <end position="52"/>
    </location>
</feature>
<organism evidence="4 7">
    <name type="scientific">Didymodactylos carnosus</name>
    <dbReference type="NCBI Taxonomy" id="1234261"/>
    <lineage>
        <taxon>Eukaryota</taxon>
        <taxon>Metazoa</taxon>
        <taxon>Spiralia</taxon>
        <taxon>Gnathifera</taxon>
        <taxon>Rotifera</taxon>
        <taxon>Eurotatoria</taxon>
        <taxon>Bdelloidea</taxon>
        <taxon>Philodinida</taxon>
        <taxon>Philodinidae</taxon>
        <taxon>Didymodactylos</taxon>
    </lineage>
</organism>
<dbReference type="Proteomes" id="UP000677228">
    <property type="component" value="Unassembled WGS sequence"/>
</dbReference>
<protein>
    <submittedName>
        <fullName evidence="4">Uncharacterized protein</fullName>
    </submittedName>
</protein>
<feature type="region of interest" description="Disordered" evidence="1">
    <location>
        <begin position="450"/>
        <end position="474"/>
    </location>
</feature>
<dbReference type="EMBL" id="CAJNOK010005705">
    <property type="protein sequence ID" value="CAF0981721.1"/>
    <property type="molecule type" value="Genomic_DNA"/>
</dbReference>
<feature type="compositionally biased region" description="Polar residues" evidence="1">
    <location>
        <begin position="123"/>
        <end position="148"/>
    </location>
</feature>
<dbReference type="EMBL" id="CAJOBA010005711">
    <property type="protein sequence ID" value="CAF3752330.1"/>
    <property type="molecule type" value="Genomic_DNA"/>
</dbReference>
<dbReference type="Proteomes" id="UP000663829">
    <property type="component" value="Unassembled WGS sequence"/>
</dbReference>
<name>A0A814LEC5_9BILA</name>
<feature type="compositionally biased region" description="Basic and acidic residues" evidence="1">
    <location>
        <begin position="450"/>
        <end position="459"/>
    </location>
</feature>
<evidence type="ECO:0000256" key="1">
    <source>
        <dbReference type="SAM" id="MobiDB-lite"/>
    </source>
</evidence>
<comment type="caution">
    <text evidence="4">The sequence shown here is derived from an EMBL/GenBank/DDBJ whole genome shotgun (WGS) entry which is preliminary data.</text>
</comment>
<feature type="region of interest" description="Disordered" evidence="1">
    <location>
        <begin position="342"/>
        <end position="393"/>
    </location>
</feature>
<sequence>MTKNGFYIISLIILLIHPLVNFSARYFTSQSKMNSLAKFFIYLITFLGLTSFEQRIDRFRNHTRMINSSTIYYGLKMIYSMAASIAIYDEVAKQQNFPTKQRQQSHRKNNNWKQIRSASSNSFNTKLTTSKQKDNFSIQSDTRSSPNTKFFHFSSKENLADSSNLDGTNKINSSISKRGCVQDIDLVKRINHRGAGSTKSYPFDSKEVSSLSNPRTISTVSVMGDRESPLTTVSDVISKSTRSTTGSATVFDTSQISTTTLPSSREATLNGLHSRKSLSDSATVSKQNVLLPYKEKSSAMVSAREKSNAAFSQRGRTSPIFSFHEVTSSNVARDNSELLASNKKQSISEESEIGNSVVDNGVIPNQTQTSHLHQQDGKAQLHPSPKDNSPLSQLVHTDNTLQKQMVIHQNVPASRNATKCSCWKFTEINSKPYLYCLVLCKKTDLYRKSTNDKKTDKIQQQKRALPLSSKTTEK</sequence>
<evidence type="ECO:0000313" key="6">
    <source>
        <dbReference type="EMBL" id="CAF3832463.1"/>
    </source>
</evidence>
<evidence type="ECO:0000313" key="4">
    <source>
        <dbReference type="EMBL" id="CAF1064599.1"/>
    </source>
</evidence>
<dbReference type="Proteomes" id="UP000681722">
    <property type="component" value="Unassembled WGS sequence"/>
</dbReference>
<gene>
    <name evidence="4" type="ORF">GPM918_LOCUS16958</name>
    <name evidence="3" type="ORF">OVA965_LOCUS13622</name>
    <name evidence="6" type="ORF">SRO942_LOCUS16957</name>
    <name evidence="5" type="ORF">TMI583_LOCUS13625</name>
</gene>
<keyword evidence="2" id="KW-0472">Membrane</keyword>
<dbReference type="AlphaFoldDB" id="A0A814LEC5"/>
<dbReference type="Proteomes" id="UP000682733">
    <property type="component" value="Unassembled WGS sequence"/>
</dbReference>
<keyword evidence="2" id="KW-1133">Transmembrane helix</keyword>